<evidence type="ECO:0000313" key="7">
    <source>
        <dbReference type="Proteomes" id="UP001178508"/>
    </source>
</evidence>
<dbReference type="InterPro" id="IPR001611">
    <property type="entry name" value="Leu-rich_rpt"/>
</dbReference>
<dbReference type="PANTHER" id="PTHR22710">
    <property type="entry name" value="X-RAY RADIATION RESISTANCE ASSOCIATED PROTEIN 1 XRRA1"/>
    <property type="match status" value="1"/>
</dbReference>
<keyword evidence="4" id="KW-0677">Repeat</keyword>
<evidence type="ECO:0000313" key="6">
    <source>
        <dbReference type="EMBL" id="CAJ1064058.1"/>
    </source>
</evidence>
<dbReference type="EMBL" id="OY660872">
    <property type="protein sequence ID" value="CAJ1064058.1"/>
    <property type="molecule type" value="Genomic_DNA"/>
</dbReference>
<dbReference type="GO" id="GO:0005737">
    <property type="term" value="C:cytoplasm"/>
    <property type="evidence" value="ECO:0007669"/>
    <property type="project" value="UniProtKB-SubCell"/>
</dbReference>
<comment type="subcellular location">
    <subcellularLocation>
        <location evidence="1">Cytoplasm</location>
    </subcellularLocation>
</comment>
<dbReference type="Pfam" id="PF12799">
    <property type="entry name" value="LRR_4"/>
    <property type="match status" value="1"/>
</dbReference>
<evidence type="ECO:0000256" key="1">
    <source>
        <dbReference type="ARBA" id="ARBA00004496"/>
    </source>
</evidence>
<evidence type="ECO:0000256" key="4">
    <source>
        <dbReference type="ARBA" id="ARBA00022737"/>
    </source>
</evidence>
<evidence type="ECO:0000256" key="2">
    <source>
        <dbReference type="ARBA" id="ARBA00022490"/>
    </source>
</evidence>
<gene>
    <name evidence="6" type="ORF">XNOV1_A022540</name>
</gene>
<evidence type="ECO:0000256" key="3">
    <source>
        <dbReference type="ARBA" id="ARBA00022614"/>
    </source>
</evidence>
<feature type="region of interest" description="Disordered" evidence="5">
    <location>
        <begin position="604"/>
        <end position="628"/>
    </location>
</feature>
<dbReference type="SUPFAM" id="SSF52058">
    <property type="entry name" value="L domain-like"/>
    <property type="match status" value="1"/>
</dbReference>
<dbReference type="PANTHER" id="PTHR22710:SF2">
    <property type="entry name" value="X-RAY RADIATION RESISTANCE-ASSOCIATED PROTEIN 1"/>
    <property type="match status" value="1"/>
</dbReference>
<feature type="region of interest" description="Disordered" evidence="5">
    <location>
        <begin position="400"/>
        <end position="434"/>
    </location>
</feature>
<dbReference type="GO" id="GO:0005634">
    <property type="term" value="C:nucleus"/>
    <property type="evidence" value="ECO:0007669"/>
    <property type="project" value="TreeGrafter"/>
</dbReference>
<keyword evidence="2" id="KW-0963">Cytoplasm</keyword>
<dbReference type="InterPro" id="IPR025875">
    <property type="entry name" value="Leu-rich_rpt_4"/>
</dbReference>
<dbReference type="Gene3D" id="3.80.10.10">
    <property type="entry name" value="Ribonuclease Inhibitor"/>
    <property type="match status" value="2"/>
</dbReference>
<protein>
    <submittedName>
        <fullName evidence="6">X-ray radiation resistance-associated protein 1</fullName>
    </submittedName>
</protein>
<name>A0AAV1FUG1_XYRNO</name>
<reference evidence="6" key="1">
    <citation type="submission" date="2023-08" db="EMBL/GenBank/DDBJ databases">
        <authorList>
            <person name="Alioto T."/>
            <person name="Alioto T."/>
            <person name="Gomez Garrido J."/>
        </authorList>
    </citation>
    <scope>NUCLEOTIDE SEQUENCE</scope>
</reference>
<dbReference type="InterPro" id="IPR032675">
    <property type="entry name" value="LRR_dom_sf"/>
</dbReference>
<dbReference type="Proteomes" id="UP001178508">
    <property type="component" value="Chromosome 9"/>
</dbReference>
<accession>A0AAV1FUG1</accession>
<dbReference type="AlphaFoldDB" id="A0AAV1FUG1"/>
<sequence>MNLPSHELTNRQNYPTKCFPARTLQHRGKEGPGHWLVAYRQTEERRYRSLHRRVKETLRKSDKKGHGNTLDAPFLLRSHCVDKPSELYSVDVSEQNLNSVKPEELKEFINVAYIDASINSLSLDSFRSFVSLRKLSLAVNGLCNLTFDADDFPQLEVLDLSYNNLSADVFVSVGLLPSLKVLHLTGNQLHRLPTNPGFSHLNTTQLPAPEEDTWFRALEVLILDDNKLSSAVFSSLKNLRRLRSLNLQRNRITEVPYLQLPGSLKPLIGKESDEEIFSLTESNPNIDEHIRKISESPQAVHQEELCGESSLPLPALQYLNLADNNIAEEDALMAAALFPSLRVINICSNPLTTRRSRELPLLTYYLIERLGITIKRKEYQEAVMMPMKMSTDLKWKVEEKSSKVTKKSKQRDEPYSAQTQAGKKERTDEKTPELSQEIPNGFFVTQTTDFPRLEFFDGKETAEKRKMVDIPEEYVLMNAKANTGVEAIGIQTAVRMLDYTPKNLNVYRDSKPKLDSFQTPYREREKRIKKLPPVKLTKRPTEKLDELIKAIKESSSIRQVPLSSAINSPSLTKQDHKEIQSLLRDMKTKYKMVHKKAMDQIASIQAERDTDQNRAEFPPLNSNSIPSA</sequence>
<dbReference type="SMART" id="SM00369">
    <property type="entry name" value="LRR_TYP"/>
    <property type="match status" value="5"/>
</dbReference>
<proteinExistence type="predicted"/>
<feature type="compositionally biased region" description="Basic and acidic residues" evidence="5">
    <location>
        <begin position="422"/>
        <end position="432"/>
    </location>
</feature>
<evidence type="ECO:0000256" key="5">
    <source>
        <dbReference type="SAM" id="MobiDB-lite"/>
    </source>
</evidence>
<dbReference type="InterPro" id="IPR003591">
    <property type="entry name" value="Leu-rich_rpt_typical-subtyp"/>
</dbReference>
<organism evidence="6 7">
    <name type="scientific">Xyrichtys novacula</name>
    <name type="common">Pearly razorfish</name>
    <name type="synonym">Hemipteronotus novacula</name>
    <dbReference type="NCBI Taxonomy" id="13765"/>
    <lineage>
        <taxon>Eukaryota</taxon>
        <taxon>Metazoa</taxon>
        <taxon>Chordata</taxon>
        <taxon>Craniata</taxon>
        <taxon>Vertebrata</taxon>
        <taxon>Euteleostomi</taxon>
        <taxon>Actinopterygii</taxon>
        <taxon>Neopterygii</taxon>
        <taxon>Teleostei</taxon>
        <taxon>Neoteleostei</taxon>
        <taxon>Acanthomorphata</taxon>
        <taxon>Eupercaria</taxon>
        <taxon>Labriformes</taxon>
        <taxon>Labridae</taxon>
        <taxon>Xyrichtys</taxon>
    </lineage>
</organism>
<keyword evidence="7" id="KW-1185">Reference proteome</keyword>
<keyword evidence="3" id="KW-0433">Leucine-rich repeat</keyword>
<dbReference type="PROSITE" id="PS51450">
    <property type="entry name" value="LRR"/>
    <property type="match status" value="1"/>
</dbReference>